<reference evidence="6" key="1">
    <citation type="submission" date="2020-02" db="EMBL/GenBank/DDBJ databases">
        <authorList>
            <person name="Meier V. D."/>
        </authorList>
    </citation>
    <scope>NUCLEOTIDE SEQUENCE</scope>
    <source>
        <strain evidence="6">AVDCRST_MAG10</strain>
    </source>
</reference>
<organism evidence="6">
    <name type="scientific">uncultured Acidimicrobiales bacterium</name>
    <dbReference type="NCBI Taxonomy" id="310071"/>
    <lineage>
        <taxon>Bacteria</taxon>
        <taxon>Bacillati</taxon>
        <taxon>Actinomycetota</taxon>
        <taxon>Acidimicrobiia</taxon>
        <taxon>Acidimicrobiales</taxon>
        <taxon>environmental samples</taxon>
    </lineage>
</organism>
<dbReference type="CDD" id="cd03399">
    <property type="entry name" value="SPFH_flotillin"/>
    <property type="match status" value="1"/>
</dbReference>
<dbReference type="EMBL" id="CADCTB010000111">
    <property type="protein sequence ID" value="CAA9242665.1"/>
    <property type="molecule type" value="Genomic_DNA"/>
</dbReference>
<keyword evidence="4" id="KW-0175">Coiled coil</keyword>
<evidence type="ECO:0000313" key="6">
    <source>
        <dbReference type="EMBL" id="CAA9242665.1"/>
    </source>
</evidence>
<comment type="subcellular location">
    <subcellularLocation>
        <location evidence="1">Membrane</location>
    </subcellularLocation>
</comment>
<dbReference type="GO" id="GO:0002020">
    <property type="term" value="F:protease binding"/>
    <property type="evidence" value="ECO:0007669"/>
    <property type="project" value="TreeGrafter"/>
</dbReference>
<sequence length="429" mass="46208">MTGLILGGVLAVVILAILAAIRNLIIICPPNRVAVISGRSRQLSDGRTVGYRAIRGGRTLRVPLLERVSWMELNTIPIEVSVQNAYSRGAIPLHVQGIANVKVSSVEGLLQNSVERFLEVPQSEIANIAKETLEANLRGVLATLTPEEVNEDRLKFAQTLIEEADDDIKTLGLELDVLKIQNVTDEVGYLDSVGRRQTAEVLKEARVAEAQRKAEAEESEALSRQRAEIATAQADLKIVEQQNALRVRQAELEAIAGAAEAEAKVAGEKAKVVAEQELETERVKLETRRLEAYVVAPARADLEAKELAAKADAAKIIEEGNAQIEVFRRLVEQYQAAGADAQRVFVLRMLPDLIDKIVSTVGGVDISKVSIIDSGGQGSGIPGFMGQLPAAVIGLAEQLENATGVDLLKALRPDAIDSPPPATPYVSRP</sequence>
<feature type="coiled-coil region" evidence="4">
    <location>
        <begin position="205"/>
        <end position="242"/>
    </location>
</feature>
<proteinExistence type="inferred from homology"/>
<dbReference type="InterPro" id="IPR036013">
    <property type="entry name" value="Band_7/SPFH_dom_sf"/>
</dbReference>
<dbReference type="PANTHER" id="PTHR13806">
    <property type="entry name" value="FLOTILLIN-RELATED"/>
    <property type="match status" value="1"/>
</dbReference>
<gene>
    <name evidence="6" type="ORF">AVDCRST_MAG10-1679</name>
</gene>
<dbReference type="GO" id="GO:0005886">
    <property type="term" value="C:plasma membrane"/>
    <property type="evidence" value="ECO:0007669"/>
    <property type="project" value="TreeGrafter"/>
</dbReference>
<evidence type="ECO:0000259" key="5">
    <source>
        <dbReference type="SMART" id="SM00244"/>
    </source>
</evidence>
<dbReference type="Gene3D" id="3.30.479.30">
    <property type="entry name" value="Band 7 domain"/>
    <property type="match status" value="1"/>
</dbReference>
<protein>
    <recommendedName>
        <fullName evidence="5">Band 7 domain-containing protein</fullName>
    </recommendedName>
</protein>
<evidence type="ECO:0000256" key="1">
    <source>
        <dbReference type="ARBA" id="ARBA00004370"/>
    </source>
</evidence>
<dbReference type="SUPFAM" id="SSF117892">
    <property type="entry name" value="Band 7/SPFH domain"/>
    <property type="match status" value="1"/>
</dbReference>
<feature type="domain" description="Band 7" evidence="5">
    <location>
        <begin position="23"/>
        <end position="197"/>
    </location>
</feature>
<accession>A0A6J4I7U8</accession>
<dbReference type="InterPro" id="IPR027705">
    <property type="entry name" value="Flotillin_fam"/>
</dbReference>
<evidence type="ECO:0000256" key="4">
    <source>
        <dbReference type="SAM" id="Coils"/>
    </source>
</evidence>
<evidence type="ECO:0000256" key="3">
    <source>
        <dbReference type="ARBA" id="ARBA00023136"/>
    </source>
</evidence>
<name>A0A6J4I7U8_9ACTN</name>
<dbReference type="InterPro" id="IPR001107">
    <property type="entry name" value="Band_7"/>
</dbReference>
<dbReference type="GO" id="GO:0072659">
    <property type="term" value="P:protein localization to plasma membrane"/>
    <property type="evidence" value="ECO:0007669"/>
    <property type="project" value="TreeGrafter"/>
</dbReference>
<evidence type="ECO:0000256" key="2">
    <source>
        <dbReference type="ARBA" id="ARBA00007161"/>
    </source>
</evidence>
<dbReference type="PANTHER" id="PTHR13806:SF46">
    <property type="entry name" value="FLOTILLIN-1-RELATED"/>
    <property type="match status" value="1"/>
</dbReference>
<dbReference type="SMART" id="SM00244">
    <property type="entry name" value="PHB"/>
    <property type="match status" value="1"/>
</dbReference>
<dbReference type="Pfam" id="PF01145">
    <property type="entry name" value="Band_7"/>
    <property type="match status" value="1"/>
</dbReference>
<dbReference type="AlphaFoldDB" id="A0A6J4I7U8"/>
<keyword evidence="3" id="KW-0472">Membrane</keyword>
<comment type="similarity">
    <text evidence="2">Belongs to the band 7/mec-2 family. Flotillin subfamily.</text>
</comment>